<reference evidence="1" key="1">
    <citation type="journal article" date="2017" name="Appl. Environ. Microbiol.">
        <title>Molecular characterization of an Endozoicomonas-like organism causing infection in king scallop Pecten maximus L.</title>
        <authorList>
            <person name="Cano I."/>
            <person name="van Aerle R."/>
            <person name="Ross S."/>
            <person name="Verner-Jeffreys D.W."/>
            <person name="Paley R.K."/>
            <person name="Rimmer G."/>
            <person name="Ryder D."/>
            <person name="Hooper P."/>
            <person name="Stone D."/>
            <person name="Feist S.W."/>
        </authorList>
    </citation>
    <scope>NUCLEOTIDE SEQUENCE</scope>
</reference>
<gene>
    <name evidence="1" type="ORF">CI610_02745</name>
</gene>
<comment type="caution">
    <text evidence="1">The sequence shown here is derived from an EMBL/GenBank/DDBJ whole genome shotgun (WGS) entry which is preliminary data.</text>
</comment>
<dbReference type="AlphaFoldDB" id="A0A2H9T542"/>
<organism evidence="1">
    <name type="scientific">invertebrate metagenome</name>
    <dbReference type="NCBI Taxonomy" id="1711999"/>
    <lineage>
        <taxon>unclassified sequences</taxon>
        <taxon>metagenomes</taxon>
        <taxon>organismal metagenomes</taxon>
    </lineage>
</organism>
<name>A0A2H9T542_9ZZZZ</name>
<dbReference type="EMBL" id="NSIT01000205">
    <property type="protein sequence ID" value="PJE78322.1"/>
    <property type="molecule type" value="Genomic_DNA"/>
</dbReference>
<accession>A0A2H9T542</accession>
<evidence type="ECO:0000313" key="1">
    <source>
        <dbReference type="EMBL" id="PJE78322.1"/>
    </source>
</evidence>
<proteinExistence type="predicted"/>
<sequence length="61" mass="6687">MGFNAIFAAIAESVSSLSIVVTPINPVCTNALLIEPLRVPESEIFVESFRTNSRALKNRDH</sequence>
<protein>
    <submittedName>
        <fullName evidence="1">Uncharacterized protein</fullName>
    </submittedName>
</protein>